<keyword evidence="1" id="KW-0479">Metal-binding</keyword>
<protein>
    <submittedName>
        <fullName evidence="4">Reverse transcriptase domain-containing protein</fullName>
    </submittedName>
</protein>
<dbReference type="EMBL" id="BQNB010011868">
    <property type="protein sequence ID" value="GJS96200.1"/>
    <property type="molecule type" value="Genomic_DNA"/>
</dbReference>
<evidence type="ECO:0000256" key="2">
    <source>
        <dbReference type="SAM" id="MobiDB-lite"/>
    </source>
</evidence>
<dbReference type="GO" id="GO:0003964">
    <property type="term" value="F:RNA-directed DNA polymerase activity"/>
    <property type="evidence" value="ECO:0007669"/>
    <property type="project" value="UniProtKB-KW"/>
</dbReference>
<comment type="caution">
    <text evidence="4">The sequence shown here is derived from an EMBL/GenBank/DDBJ whole genome shotgun (WGS) entry which is preliminary data.</text>
</comment>
<dbReference type="Gene3D" id="4.10.60.10">
    <property type="entry name" value="Zinc finger, CCHC-type"/>
    <property type="match status" value="1"/>
</dbReference>
<keyword evidence="4" id="KW-0695">RNA-directed DNA polymerase</keyword>
<gene>
    <name evidence="4" type="ORF">Tco_0803168</name>
</gene>
<keyword evidence="1" id="KW-0862">Zinc</keyword>
<keyword evidence="4" id="KW-0808">Transferase</keyword>
<feature type="compositionally biased region" description="Basic and acidic residues" evidence="2">
    <location>
        <begin position="251"/>
        <end position="267"/>
    </location>
</feature>
<feature type="compositionally biased region" description="Acidic residues" evidence="2">
    <location>
        <begin position="275"/>
        <end position="285"/>
    </location>
</feature>
<evidence type="ECO:0000259" key="3">
    <source>
        <dbReference type="PROSITE" id="PS50158"/>
    </source>
</evidence>
<organism evidence="4 5">
    <name type="scientific">Tanacetum coccineum</name>
    <dbReference type="NCBI Taxonomy" id="301880"/>
    <lineage>
        <taxon>Eukaryota</taxon>
        <taxon>Viridiplantae</taxon>
        <taxon>Streptophyta</taxon>
        <taxon>Embryophyta</taxon>
        <taxon>Tracheophyta</taxon>
        <taxon>Spermatophyta</taxon>
        <taxon>Magnoliopsida</taxon>
        <taxon>eudicotyledons</taxon>
        <taxon>Gunneridae</taxon>
        <taxon>Pentapetalae</taxon>
        <taxon>asterids</taxon>
        <taxon>campanulids</taxon>
        <taxon>Asterales</taxon>
        <taxon>Asteraceae</taxon>
        <taxon>Asteroideae</taxon>
        <taxon>Anthemideae</taxon>
        <taxon>Anthemidinae</taxon>
        <taxon>Tanacetum</taxon>
    </lineage>
</organism>
<reference evidence="4" key="1">
    <citation type="journal article" date="2022" name="Int. J. Mol. Sci.">
        <title>Draft Genome of Tanacetum Coccineum: Genomic Comparison of Closely Related Tanacetum-Family Plants.</title>
        <authorList>
            <person name="Yamashiro T."/>
            <person name="Shiraishi A."/>
            <person name="Nakayama K."/>
            <person name="Satake H."/>
        </authorList>
    </citation>
    <scope>NUCLEOTIDE SEQUENCE</scope>
</reference>
<accession>A0ABQ5A1S1</accession>
<feature type="domain" description="CCHC-type" evidence="3">
    <location>
        <begin position="42"/>
        <end position="56"/>
    </location>
</feature>
<dbReference type="InterPro" id="IPR001878">
    <property type="entry name" value="Znf_CCHC"/>
</dbReference>
<dbReference type="Proteomes" id="UP001151760">
    <property type="component" value="Unassembled WGS sequence"/>
</dbReference>
<dbReference type="InterPro" id="IPR036875">
    <property type="entry name" value="Znf_CCHC_sf"/>
</dbReference>
<dbReference type="SUPFAM" id="SSF57756">
    <property type="entry name" value="Retrovirus zinc finger-like domains"/>
    <property type="match status" value="1"/>
</dbReference>
<proteinExistence type="predicted"/>
<keyword evidence="5" id="KW-1185">Reference proteome</keyword>
<evidence type="ECO:0000313" key="5">
    <source>
        <dbReference type="Proteomes" id="UP001151760"/>
    </source>
</evidence>
<keyword evidence="4" id="KW-0548">Nucleotidyltransferase</keyword>
<feature type="region of interest" description="Disordered" evidence="2">
    <location>
        <begin position="251"/>
        <end position="290"/>
    </location>
</feature>
<evidence type="ECO:0000256" key="1">
    <source>
        <dbReference type="PROSITE-ProRule" id="PRU00047"/>
    </source>
</evidence>
<reference evidence="4" key="2">
    <citation type="submission" date="2022-01" db="EMBL/GenBank/DDBJ databases">
        <authorList>
            <person name="Yamashiro T."/>
            <person name="Shiraishi A."/>
            <person name="Satake H."/>
            <person name="Nakayama K."/>
        </authorList>
    </citation>
    <scope>NUCLEOTIDE SEQUENCE</scope>
</reference>
<dbReference type="PROSITE" id="PS50158">
    <property type="entry name" value="ZF_CCHC"/>
    <property type="match status" value="1"/>
</dbReference>
<evidence type="ECO:0000313" key="4">
    <source>
        <dbReference type="EMBL" id="GJS96200.1"/>
    </source>
</evidence>
<name>A0ABQ5A1S1_9ASTR</name>
<keyword evidence="1" id="KW-0863">Zinc-finger</keyword>
<sequence length="309" mass="35080">MDLKWQMAMLTMRARRFLKNTGRKLNVNGNESIGFDKSKVECFNCHKKGHFARGCKAPRSQDQKKQESFRRNVLVETNTSSALVSCDGLGGYDWSDQAEEGPNYALMVYSISSSDSEVSNDSTCSKSCLETVKTLKAQNEKLLADLKKSELMVLGYKTGLQSVEERLEFFKTNESKYLEDIKGLKFEIDYNEITIRELRKKLKSQIVDKCKKGLGYKSYNAVPPPHIGMFMPPKPDLSFIGLEEFSDEPVVENKAKVSEEKPNDVRKNNGSQTIEDWESDDEEESVSQPKIEKKTVKLSVVKKESVKPN</sequence>